<proteinExistence type="predicted"/>
<accession>A0A1E5C3I6</accession>
<gene>
    <name evidence="1" type="ORF">A1OK_01870</name>
</gene>
<dbReference type="Proteomes" id="UP000095039">
    <property type="component" value="Unassembled WGS sequence"/>
</dbReference>
<keyword evidence="2" id="KW-1185">Reference proteome</keyword>
<dbReference type="AlphaFoldDB" id="A0A1E5C3I6"/>
<evidence type="ECO:0000313" key="1">
    <source>
        <dbReference type="EMBL" id="OEE59732.1"/>
    </source>
</evidence>
<protein>
    <submittedName>
        <fullName evidence="1">Uncharacterized protein</fullName>
    </submittedName>
</protein>
<dbReference type="EMBL" id="AJWN02000079">
    <property type="protein sequence ID" value="OEE59732.1"/>
    <property type="molecule type" value="Genomic_DNA"/>
</dbReference>
<name>A0A1E5C3I6_9GAMM</name>
<organism evidence="1 2">
    <name type="scientific">Enterovibrio norvegicus FF-454</name>
    <dbReference type="NCBI Taxonomy" id="1185651"/>
    <lineage>
        <taxon>Bacteria</taxon>
        <taxon>Pseudomonadati</taxon>
        <taxon>Pseudomonadota</taxon>
        <taxon>Gammaproteobacteria</taxon>
        <taxon>Vibrionales</taxon>
        <taxon>Vibrionaceae</taxon>
        <taxon>Enterovibrio</taxon>
    </lineage>
</organism>
<sequence>MNMKYNTNMNIRTKFDVEITHRTSTGFIGRLPSVEHLKNNGEWVDVGSRWLINQSDIIDIMDNGFKPTEL</sequence>
<reference evidence="1 2" key="1">
    <citation type="journal article" date="2012" name="Science">
        <title>Ecological populations of bacteria act as socially cohesive units of antibiotic production and resistance.</title>
        <authorList>
            <person name="Cordero O.X."/>
            <person name="Wildschutte H."/>
            <person name="Kirkup B."/>
            <person name="Proehl S."/>
            <person name="Ngo L."/>
            <person name="Hussain F."/>
            <person name="Le Roux F."/>
            <person name="Mincer T."/>
            <person name="Polz M.F."/>
        </authorList>
    </citation>
    <scope>NUCLEOTIDE SEQUENCE [LARGE SCALE GENOMIC DNA]</scope>
    <source>
        <strain evidence="1 2">FF-454</strain>
    </source>
</reference>
<evidence type="ECO:0000313" key="2">
    <source>
        <dbReference type="Proteomes" id="UP000095039"/>
    </source>
</evidence>
<comment type="caution">
    <text evidence="1">The sequence shown here is derived from an EMBL/GenBank/DDBJ whole genome shotgun (WGS) entry which is preliminary data.</text>
</comment>